<reference evidence="2 3" key="1">
    <citation type="submission" date="2020-08" db="EMBL/GenBank/DDBJ databases">
        <title>Novel species isolated from subtropical streams in China.</title>
        <authorList>
            <person name="Lu H."/>
        </authorList>
    </citation>
    <scope>NUCLEOTIDE SEQUENCE [LARGE SCALE GENOMIC DNA]</scope>
    <source>
        <strain evidence="2 3">NL8W</strain>
    </source>
</reference>
<evidence type="ECO:0000256" key="1">
    <source>
        <dbReference type="SAM" id="MobiDB-lite"/>
    </source>
</evidence>
<name>A0ABR6ZCW5_9BURK</name>
<gene>
    <name evidence="2" type="ORF">H8L47_18555</name>
</gene>
<evidence type="ECO:0000313" key="3">
    <source>
        <dbReference type="Proteomes" id="UP000646911"/>
    </source>
</evidence>
<protein>
    <submittedName>
        <fullName evidence="2">Uncharacterized protein</fullName>
    </submittedName>
</protein>
<keyword evidence="3" id="KW-1185">Reference proteome</keyword>
<sequence length="282" mass="30938">MLDAHASTTPPALDTSLPDMQLAIQGMQHALLVMQDEIARQSRFLEHLQQQKRQWLETQVAGLLPGFSASVLDALVLACPGFVDDVVRAVFRENRKLLGLFAQPGAAVALTSLQVRLAFFLDQQKGAEIHSADEKISSATEEKQKLEKLHYETQAAIQMLASYQSSGHPIPADVQAYIRQMAERARQIAAQQAGVPANDTRQDNISTHQQGYDNAAYPWLYYSHDIGLNFSHAAAPTAAVPASQHKTEEHAASDLCPPEQGQHHDARDTLACHADDRLGAYS</sequence>
<feature type="region of interest" description="Disordered" evidence="1">
    <location>
        <begin position="239"/>
        <end position="267"/>
    </location>
</feature>
<dbReference type="EMBL" id="JACOFX010000011">
    <property type="protein sequence ID" value="MBC3909568.1"/>
    <property type="molecule type" value="Genomic_DNA"/>
</dbReference>
<dbReference type="Proteomes" id="UP000646911">
    <property type="component" value="Unassembled WGS sequence"/>
</dbReference>
<comment type="caution">
    <text evidence="2">The sequence shown here is derived from an EMBL/GenBank/DDBJ whole genome shotgun (WGS) entry which is preliminary data.</text>
</comment>
<accession>A0ABR6ZCW5</accession>
<organism evidence="2 3">
    <name type="scientific">Undibacterium umbellatum</name>
    <dbReference type="NCBI Taxonomy" id="2762300"/>
    <lineage>
        <taxon>Bacteria</taxon>
        <taxon>Pseudomonadati</taxon>
        <taxon>Pseudomonadota</taxon>
        <taxon>Betaproteobacteria</taxon>
        <taxon>Burkholderiales</taxon>
        <taxon>Oxalobacteraceae</taxon>
        <taxon>Undibacterium</taxon>
    </lineage>
</organism>
<dbReference type="RefSeq" id="WP_186955096.1">
    <property type="nucleotide sequence ID" value="NZ_JACOFX010000011.1"/>
</dbReference>
<proteinExistence type="predicted"/>
<evidence type="ECO:0000313" key="2">
    <source>
        <dbReference type="EMBL" id="MBC3909568.1"/>
    </source>
</evidence>